<dbReference type="AlphaFoldDB" id="A0A3L7JC56"/>
<comment type="caution">
    <text evidence="2">The sequence shown here is derived from an EMBL/GenBank/DDBJ whole genome shotgun (WGS) entry which is preliminary data.</text>
</comment>
<dbReference type="InterPro" id="IPR025139">
    <property type="entry name" value="DUF4062"/>
</dbReference>
<gene>
    <name evidence="2" type="ORF">D8780_07330</name>
</gene>
<dbReference type="Pfam" id="PF13271">
    <property type="entry name" value="DUF4062"/>
    <property type="match status" value="1"/>
</dbReference>
<dbReference type="RefSeq" id="WP_121645009.1">
    <property type="nucleotide sequence ID" value="NZ_RCWN01000001.1"/>
</dbReference>
<proteinExistence type="predicted"/>
<accession>A0A3L7JC56</accession>
<name>A0A3L7JC56_9HYPH</name>
<dbReference type="Proteomes" id="UP000281094">
    <property type="component" value="Unassembled WGS sequence"/>
</dbReference>
<keyword evidence="3" id="KW-1185">Reference proteome</keyword>
<feature type="domain" description="DUF4062" evidence="1">
    <location>
        <begin position="2"/>
        <end position="83"/>
    </location>
</feature>
<evidence type="ECO:0000259" key="1">
    <source>
        <dbReference type="Pfam" id="PF13271"/>
    </source>
</evidence>
<sequence>MKIFLSSVMRDFEDDREAAFRAIRMIGHQIIRAEDFDPSSTSPRNTCLRGVRESDLVILLLGERYGFPQASGLSATHEEFREAAGTKDLIVYIKNMSNREPDQQQFVEEVQKWENGCFTGNYDHPSELTDKLVGVLHRKSLENAAGQPDDSILKKRAISMLAENSIRHNNHRAFLEMAVAVGPEQQILRPSQIDAPELKDFMFSLLFSRASAFFDRNDGSKMHVVDDNLICEQHDRSVTIYPNGDILMSLPIESNNTSQMAIIQENILDQIEMCFSISDMILKHTDETERIRRVAPAVNIHGADHWGWRTRGDANNNPNGIKIRIWGTEPTPVLLQPAVRPRAVLSTQKSEMAEDLTVLLSRQF</sequence>
<protein>
    <submittedName>
        <fullName evidence="2">DUF4062 domain-containing protein</fullName>
    </submittedName>
</protein>
<dbReference type="EMBL" id="RCWN01000001">
    <property type="protein sequence ID" value="RLQ88044.1"/>
    <property type="molecule type" value="Genomic_DNA"/>
</dbReference>
<evidence type="ECO:0000313" key="3">
    <source>
        <dbReference type="Proteomes" id="UP000281094"/>
    </source>
</evidence>
<organism evidence="2 3">
    <name type="scientific">Notoacmeibacter ruber</name>
    <dbReference type="NCBI Taxonomy" id="2670375"/>
    <lineage>
        <taxon>Bacteria</taxon>
        <taxon>Pseudomonadati</taxon>
        <taxon>Pseudomonadota</taxon>
        <taxon>Alphaproteobacteria</taxon>
        <taxon>Hyphomicrobiales</taxon>
        <taxon>Notoacmeibacteraceae</taxon>
        <taxon>Notoacmeibacter</taxon>
    </lineage>
</organism>
<reference evidence="2 3" key="1">
    <citation type="submission" date="2018-10" db="EMBL/GenBank/DDBJ databases">
        <title>Notoacmeibacter sp. M2BS9Y-3-1, whole genome shotgun sequence.</title>
        <authorList>
            <person name="Tuo L."/>
        </authorList>
    </citation>
    <scope>NUCLEOTIDE SEQUENCE [LARGE SCALE GENOMIC DNA]</scope>
    <source>
        <strain evidence="2 3">M2BS9Y-3-1</strain>
    </source>
</reference>
<evidence type="ECO:0000313" key="2">
    <source>
        <dbReference type="EMBL" id="RLQ88044.1"/>
    </source>
</evidence>